<dbReference type="CDD" id="cd10747">
    <property type="entry name" value="DnaJ_C"/>
    <property type="match status" value="1"/>
</dbReference>
<dbReference type="GO" id="GO:0051082">
    <property type="term" value="F:unfolded protein binding"/>
    <property type="evidence" value="ECO:0007669"/>
    <property type="project" value="InterPro"/>
</dbReference>
<organism evidence="5 6">
    <name type="scientific">Microcella alkaliphila</name>
    <dbReference type="NCBI Taxonomy" id="279828"/>
    <lineage>
        <taxon>Bacteria</taxon>
        <taxon>Bacillati</taxon>
        <taxon>Actinomycetota</taxon>
        <taxon>Actinomycetes</taxon>
        <taxon>Micrococcales</taxon>
        <taxon>Microbacteriaceae</taxon>
        <taxon>Microcella</taxon>
    </lineage>
</organism>
<evidence type="ECO:0000313" key="6">
    <source>
        <dbReference type="Proteomes" id="UP000292408"/>
    </source>
</evidence>
<sequence>MASNDWFEKDFYATLGVQKNVSDAELKKVYRKLARQYHPDSNQGDAAAEARFKSISEAYAVLSDPQQRAEYDQLRAMGSGARFTAGGSPGGFEDVFGGMFGGPSRGRPAAGGFDDIFGGLFGGGQGFSGGAGAGFRGGPQKGRDQTAEVSLEFMTAVSGDTVQLERQSGRPLTVKIPAGVADGQKIRLKGKGEPSLTGGEPGDLVLTVKVRPHPVFTRDGLNLRLDVPVTFVEAALGATIEVPTLGGEPVRLKVAPGTPSGRVLRVKGRGVSSAKGTGDLLATLQVAVPSHLSAEAQKKLEAFAKTLPDENPRDDLLLKARG</sequence>
<name>A0A4V2FN18_9MICO</name>
<dbReference type="SMART" id="SM00271">
    <property type="entry name" value="DnaJ"/>
    <property type="match status" value="1"/>
</dbReference>
<dbReference type="OrthoDB" id="9779889at2"/>
<evidence type="ECO:0000256" key="2">
    <source>
        <dbReference type="ARBA" id="ARBA00023016"/>
    </source>
</evidence>
<dbReference type="InterPro" id="IPR008971">
    <property type="entry name" value="HSP40/DnaJ_pept-bd"/>
</dbReference>
<reference evidence="5 6" key="1">
    <citation type="journal article" date="2015" name="Stand. Genomic Sci.">
        <title>Genomic Encyclopedia of Bacterial and Archaeal Type Strains, Phase III: the genomes of soil and plant-associated and newly described type strains.</title>
        <authorList>
            <person name="Whitman W.B."/>
            <person name="Woyke T."/>
            <person name="Klenk H.P."/>
            <person name="Zhou Y."/>
            <person name="Lilburn T.G."/>
            <person name="Beck B.J."/>
            <person name="De Vos P."/>
            <person name="Vandamme P."/>
            <person name="Eisen J.A."/>
            <person name="Garrity G."/>
            <person name="Hugenholtz P."/>
            <person name="Kyrpides N.C."/>
        </authorList>
    </citation>
    <scope>NUCLEOTIDE SEQUENCE [LARGE SCALE GENOMIC DNA]</scope>
    <source>
        <strain evidence="5 6">AC4r</strain>
    </source>
</reference>
<protein>
    <submittedName>
        <fullName evidence="5">Molecular chaperone DnaJ</fullName>
    </submittedName>
</protein>
<keyword evidence="6" id="KW-1185">Reference proteome</keyword>
<accession>A0A4V2FN18</accession>
<dbReference type="Proteomes" id="UP000292408">
    <property type="component" value="Unassembled WGS sequence"/>
</dbReference>
<dbReference type="PANTHER" id="PTHR43096:SF54">
    <property type="entry name" value="CHAPERONE PROTEIN DNAJ 1"/>
    <property type="match status" value="1"/>
</dbReference>
<dbReference type="PROSITE" id="PS00636">
    <property type="entry name" value="DNAJ_1"/>
    <property type="match status" value="1"/>
</dbReference>
<dbReference type="PROSITE" id="PS50076">
    <property type="entry name" value="DNAJ_2"/>
    <property type="match status" value="1"/>
</dbReference>
<dbReference type="PANTHER" id="PTHR43096">
    <property type="entry name" value="DNAJ HOMOLOG 1, MITOCHONDRIAL-RELATED"/>
    <property type="match status" value="1"/>
</dbReference>
<evidence type="ECO:0000256" key="3">
    <source>
        <dbReference type="ARBA" id="ARBA00023186"/>
    </source>
</evidence>
<dbReference type="EMBL" id="SGXT01000015">
    <property type="protein sequence ID" value="RZT59729.1"/>
    <property type="molecule type" value="Genomic_DNA"/>
</dbReference>
<dbReference type="InterPro" id="IPR001623">
    <property type="entry name" value="DnaJ_domain"/>
</dbReference>
<dbReference type="Gene3D" id="2.60.260.20">
    <property type="entry name" value="Urease metallochaperone UreE, N-terminal domain"/>
    <property type="match status" value="2"/>
</dbReference>
<dbReference type="AlphaFoldDB" id="A0A4V2FN18"/>
<dbReference type="InterPro" id="IPR002939">
    <property type="entry name" value="DnaJ_C"/>
</dbReference>
<keyword evidence="1" id="KW-0235">DNA replication</keyword>
<dbReference type="SUPFAM" id="SSF46565">
    <property type="entry name" value="Chaperone J-domain"/>
    <property type="match status" value="1"/>
</dbReference>
<comment type="caution">
    <text evidence="5">The sequence shown here is derived from an EMBL/GenBank/DDBJ whole genome shotgun (WGS) entry which is preliminary data.</text>
</comment>
<dbReference type="InterPro" id="IPR036869">
    <property type="entry name" value="J_dom_sf"/>
</dbReference>
<dbReference type="FunFam" id="2.60.260.20:FF:000013">
    <property type="entry name" value="DnaJ subfamily B member 11"/>
    <property type="match status" value="1"/>
</dbReference>
<keyword evidence="2" id="KW-0346">Stress response</keyword>
<dbReference type="GO" id="GO:0006260">
    <property type="term" value="P:DNA replication"/>
    <property type="evidence" value="ECO:0007669"/>
    <property type="project" value="UniProtKB-KW"/>
</dbReference>
<keyword evidence="3" id="KW-0143">Chaperone</keyword>
<gene>
    <name evidence="5" type="ORF">EV140_1714</name>
</gene>
<dbReference type="Pfam" id="PF01556">
    <property type="entry name" value="DnaJ_C"/>
    <property type="match status" value="1"/>
</dbReference>
<dbReference type="GO" id="GO:0042026">
    <property type="term" value="P:protein refolding"/>
    <property type="evidence" value="ECO:0007669"/>
    <property type="project" value="TreeGrafter"/>
</dbReference>
<dbReference type="CDD" id="cd06257">
    <property type="entry name" value="DnaJ"/>
    <property type="match status" value="1"/>
</dbReference>
<dbReference type="GO" id="GO:0005737">
    <property type="term" value="C:cytoplasm"/>
    <property type="evidence" value="ECO:0007669"/>
    <property type="project" value="TreeGrafter"/>
</dbReference>
<dbReference type="SUPFAM" id="SSF49493">
    <property type="entry name" value="HSP40/DnaJ peptide-binding domain"/>
    <property type="match status" value="2"/>
</dbReference>
<evidence type="ECO:0000256" key="1">
    <source>
        <dbReference type="ARBA" id="ARBA00022705"/>
    </source>
</evidence>
<dbReference type="RefSeq" id="WP_130282928.1">
    <property type="nucleotide sequence ID" value="NZ_SGXT01000015.1"/>
</dbReference>
<feature type="domain" description="J" evidence="4">
    <location>
        <begin position="10"/>
        <end position="75"/>
    </location>
</feature>
<dbReference type="PRINTS" id="PR00625">
    <property type="entry name" value="JDOMAIN"/>
</dbReference>
<evidence type="ECO:0000313" key="5">
    <source>
        <dbReference type="EMBL" id="RZT59729.1"/>
    </source>
</evidence>
<evidence type="ECO:0000259" key="4">
    <source>
        <dbReference type="PROSITE" id="PS50076"/>
    </source>
</evidence>
<proteinExistence type="predicted"/>
<dbReference type="InterPro" id="IPR018253">
    <property type="entry name" value="DnaJ_domain_CS"/>
</dbReference>
<dbReference type="Gene3D" id="1.10.287.110">
    <property type="entry name" value="DnaJ domain"/>
    <property type="match status" value="1"/>
</dbReference>
<dbReference type="Pfam" id="PF00226">
    <property type="entry name" value="DnaJ"/>
    <property type="match status" value="1"/>
</dbReference>